<feature type="domain" description="NADP-dependent oxidoreductase" evidence="8">
    <location>
        <begin position="16"/>
        <end position="264"/>
    </location>
</feature>
<dbReference type="EMBL" id="BKAR01000009">
    <property type="protein sequence ID" value="GEP84384.1"/>
    <property type="molecule type" value="Genomic_DNA"/>
</dbReference>
<dbReference type="PANTHER" id="PTHR43827:SF3">
    <property type="entry name" value="NADP-DEPENDENT OXIDOREDUCTASE DOMAIN-CONTAINING PROTEIN"/>
    <property type="match status" value="1"/>
</dbReference>
<protein>
    <submittedName>
        <fullName evidence="9">Glyoxal reductase</fullName>
    </submittedName>
</protein>
<sequence length="280" mass="32140">MEYVEFYNGNRMPIVGLGTFRVENDEQAKEAVQVAIENGYRSIDTAMIYGNEEKVGEGIKAGLESTGLKRSDLFITSKLWLEDYGRENVAEAYQTSLNKLDLDYLDLYLMHWPGMDEDVMIETWKGMEDLLKDNKVKNIGVSNFKSHHFEALLSHASIKPVIDQVEFHPYLIQEDLRTYLNAQRIQMESWSPLMNAQILDDEVVKSIAEEVGKSPAQVIIRWNIQHDVVVIPKSVTPSRIKENLEVFDFELSDSQMTQLDNLNEDKRVGPDPDNYSGHHK</sequence>
<dbReference type="InterPro" id="IPR023210">
    <property type="entry name" value="NADP_OxRdtase_dom"/>
</dbReference>
<dbReference type="InterPro" id="IPR036812">
    <property type="entry name" value="NAD(P)_OxRdtase_dom_sf"/>
</dbReference>
<evidence type="ECO:0000259" key="8">
    <source>
        <dbReference type="Pfam" id="PF00248"/>
    </source>
</evidence>
<name>A0A239TYQ6_9STAP</name>
<dbReference type="PANTHER" id="PTHR43827">
    <property type="entry name" value="2,5-DIKETO-D-GLUCONIC ACID REDUCTASE"/>
    <property type="match status" value="1"/>
</dbReference>
<evidence type="ECO:0000256" key="2">
    <source>
        <dbReference type="ARBA" id="ARBA00022857"/>
    </source>
</evidence>
<reference evidence="9 10" key="1">
    <citation type="submission" date="2019-07" db="EMBL/GenBank/DDBJ databases">
        <title>Whole genome shotgun sequence of Staphylococcus piscifermentans NBRC 109625.</title>
        <authorList>
            <person name="Hosoyama A."/>
            <person name="Uohara A."/>
            <person name="Ohji S."/>
            <person name="Ichikawa N."/>
        </authorList>
    </citation>
    <scope>NUCLEOTIDE SEQUENCE [LARGE SCALE GENOMIC DNA]</scope>
    <source>
        <strain evidence="9 10">NBRC 109625</strain>
    </source>
</reference>
<dbReference type="InterPro" id="IPR018170">
    <property type="entry name" value="Aldo/ket_reductase_CS"/>
</dbReference>
<comment type="caution">
    <text evidence="9">The sequence shown here is derived from an EMBL/GenBank/DDBJ whole genome shotgun (WGS) entry which is preliminary data.</text>
</comment>
<evidence type="ECO:0000256" key="1">
    <source>
        <dbReference type="ARBA" id="ARBA00007905"/>
    </source>
</evidence>
<evidence type="ECO:0000313" key="9">
    <source>
        <dbReference type="EMBL" id="GEP84384.1"/>
    </source>
</evidence>
<dbReference type="PROSITE" id="PS00062">
    <property type="entry name" value="ALDOKETO_REDUCTASE_2"/>
    <property type="match status" value="1"/>
</dbReference>
<dbReference type="RefSeq" id="WP_095104656.1">
    <property type="nucleotide sequence ID" value="NZ_BKAR01000009.1"/>
</dbReference>
<feature type="region of interest" description="Disordered" evidence="7">
    <location>
        <begin position="260"/>
        <end position="280"/>
    </location>
</feature>
<keyword evidence="3" id="KW-0560">Oxidoreductase</keyword>
<accession>A0A239TYQ6</accession>
<comment type="similarity">
    <text evidence="1">Belongs to the aldo/keto reductase family.</text>
</comment>
<dbReference type="FunFam" id="3.20.20.100:FF:000015">
    <property type="entry name" value="Oxidoreductase, aldo/keto reductase family"/>
    <property type="match status" value="1"/>
</dbReference>
<keyword evidence="10" id="KW-1185">Reference proteome</keyword>
<dbReference type="PROSITE" id="PS00798">
    <property type="entry name" value="ALDOKETO_REDUCTASE_1"/>
    <property type="match status" value="1"/>
</dbReference>
<evidence type="ECO:0000256" key="4">
    <source>
        <dbReference type="PIRSR" id="PIRSR000097-1"/>
    </source>
</evidence>
<dbReference type="Proteomes" id="UP000321736">
    <property type="component" value="Unassembled WGS sequence"/>
</dbReference>
<organism evidence="9 10">
    <name type="scientific">Staphylococcus piscifermentans</name>
    <dbReference type="NCBI Taxonomy" id="70258"/>
    <lineage>
        <taxon>Bacteria</taxon>
        <taxon>Bacillati</taxon>
        <taxon>Bacillota</taxon>
        <taxon>Bacilli</taxon>
        <taxon>Bacillales</taxon>
        <taxon>Staphylococcaceae</taxon>
        <taxon>Staphylococcus</taxon>
    </lineage>
</organism>
<feature type="active site" description="Proton donor" evidence="4">
    <location>
        <position position="49"/>
    </location>
</feature>
<feature type="site" description="Lowers pKa of active site Tyr" evidence="6">
    <location>
        <position position="78"/>
    </location>
</feature>
<dbReference type="Pfam" id="PF00248">
    <property type="entry name" value="Aldo_ket_red"/>
    <property type="match status" value="1"/>
</dbReference>
<feature type="binding site" evidence="5">
    <location>
        <position position="111"/>
    </location>
    <ligand>
        <name>substrate</name>
    </ligand>
</feature>
<evidence type="ECO:0000256" key="6">
    <source>
        <dbReference type="PIRSR" id="PIRSR000097-3"/>
    </source>
</evidence>
<dbReference type="PIRSF" id="PIRSF000097">
    <property type="entry name" value="AKR"/>
    <property type="match status" value="1"/>
</dbReference>
<dbReference type="Gene3D" id="3.20.20.100">
    <property type="entry name" value="NADP-dependent oxidoreductase domain"/>
    <property type="match status" value="1"/>
</dbReference>
<dbReference type="SUPFAM" id="SSF51430">
    <property type="entry name" value="NAD(P)-linked oxidoreductase"/>
    <property type="match status" value="1"/>
</dbReference>
<gene>
    <name evidence="9" type="ORF">SPI02_09690</name>
</gene>
<dbReference type="PROSITE" id="PS00063">
    <property type="entry name" value="ALDOKETO_REDUCTASE_3"/>
    <property type="match status" value="1"/>
</dbReference>
<dbReference type="AlphaFoldDB" id="A0A239TYQ6"/>
<evidence type="ECO:0000313" key="10">
    <source>
        <dbReference type="Proteomes" id="UP000321736"/>
    </source>
</evidence>
<proteinExistence type="inferred from homology"/>
<dbReference type="PRINTS" id="PR00069">
    <property type="entry name" value="ALDKETRDTASE"/>
</dbReference>
<evidence type="ECO:0000256" key="5">
    <source>
        <dbReference type="PIRSR" id="PIRSR000097-2"/>
    </source>
</evidence>
<dbReference type="GO" id="GO:0016616">
    <property type="term" value="F:oxidoreductase activity, acting on the CH-OH group of donors, NAD or NADP as acceptor"/>
    <property type="evidence" value="ECO:0007669"/>
    <property type="project" value="UniProtKB-ARBA"/>
</dbReference>
<keyword evidence="2" id="KW-0521">NADP</keyword>
<dbReference type="InterPro" id="IPR020471">
    <property type="entry name" value="AKR"/>
</dbReference>
<evidence type="ECO:0000256" key="3">
    <source>
        <dbReference type="ARBA" id="ARBA00023002"/>
    </source>
</evidence>
<dbReference type="OrthoDB" id="9804790at2"/>
<evidence type="ECO:0000256" key="7">
    <source>
        <dbReference type="SAM" id="MobiDB-lite"/>
    </source>
</evidence>